<name>A0A0F9ASX1_9ZZZZ</name>
<accession>A0A0F9ASX1</accession>
<dbReference type="Gene3D" id="3.90.320.10">
    <property type="match status" value="1"/>
</dbReference>
<gene>
    <name evidence="1" type="ORF">LCGC14_2812380</name>
</gene>
<protein>
    <recommendedName>
        <fullName evidence="2">PD-(D/E)XK endonuclease-like domain-containing protein</fullName>
    </recommendedName>
</protein>
<dbReference type="InterPro" id="IPR011604">
    <property type="entry name" value="PDDEXK-like_dom_sf"/>
</dbReference>
<evidence type="ECO:0000313" key="1">
    <source>
        <dbReference type="EMBL" id="KKK81544.1"/>
    </source>
</evidence>
<sequence length="267" mass="30298">MKNKPPIPLDEIHESILKAIRDLDWKTTRPILAELVSRTPAHIEQALALEHTIPSPSGVTDCRRKLWFKSHSDGDGRALPEAWTYAAAVGTLVEPWWCKMLGLADPRLKVTNFTEPLDIAPGVKGTPDGEFEALDALFELKSSGGWDYIYTNEKGVYKQNPGHVAQTNLYMDAAGKDWCLILHNTVAPALTRWIKNRKKDPAFEYPFFCLTWIRRDPEYVAELKERLLLIQEDKLKDEPAPREHSPSTTKWPCQVGCPNLKRCLEIG</sequence>
<organism evidence="1">
    <name type="scientific">marine sediment metagenome</name>
    <dbReference type="NCBI Taxonomy" id="412755"/>
    <lineage>
        <taxon>unclassified sequences</taxon>
        <taxon>metagenomes</taxon>
        <taxon>ecological metagenomes</taxon>
    </lineage>
</organism>
<reference evidence="1" key="1">
    <citation type="journal article" date="2015" name="Nature">
        <title>Complex archaea that bridge the gap between prokaryotes and eukaryotes.</title>
        <authorList>
            <person name="Spang A."/>
            <person name="Saw J.H."/>
            <person name="Jorgensen S.L."/>
            <person name="Zaremba-Niedzwiedzka K."/>
            <person name="Martijn J."/>
            <person name="Lind A.E."/>
            <person name="van Eijk R."/>
            <person name="Schleper C."/>
            <person name="Guy L."/>
            <person name="Ettema T.J."/>
        </authorList>
    </citation>
    <scope>NUCLEOTIDE SEQUENCE</scope>
</reference>
<proteinExistence type="predicted"/>
<dbReference type="AlphaFoldDB" id="A0A0F9ASX1"/>
<evidence type="ECO:0008006" key="2">
    <source>
        <dbReference type="Google" id="ProtNLM"/>
    </source>
</evidence>
<dbReference type="EMBL" id="LAZR01053074">
    <property type="protein sequence ID" value="KKK81544.1"/>
    <property type="molecule type" value="Genomic_DNA"/>
</dbReference>
<comment type="caution">
    <text evidence="1">The sequence shown here is derived from an EMBL/GenBank/DDBJ whole genome shotgun (WGS) entry which is preliminary data.</text>
</comment>